<name>A0A6G0HYY5_LARCR</name>
<dbReference type="PANTHER" id="PTHR12505">
    <property type="entry name" value="PHD FINGER TRANSCRIPTION FACTOR"/>
    <property type="match status" value="1"/>
</dbReference>
<dbReference type="Proteomes" id="UP000424527">
    <property type="component" value="Unassembled WGS sequence"/>
</dbReference>
<evidence type="ECO:0000313" key="4">
    <source>
        <dbReference type="Proteomes" id="UP000424527"/>
    </source>
</evidence>
<accession>A0A6G0HYY5</accession>
<sequence length="200" mass="21863">MWSLELLIAAALCATRDALYPPVPAVQAPSPSPTPRYGDTGRTCRLEIQQRSRESKEKDPDGEDMLTFDLHSLATLAAARALEMGGGVVDAGAGQQCPIRKRLNLRRKCSWTPRHEPVCPVKGSMETMGGEELAMRVQLAELQRRYKEKQRNWPSYRGNTTTKKRRHLVALPAVGLAAPASAGPPPAQMLQRAPKDSGLG</sequence>
<evidence type="ECO:0000313" key="3">
    <source>
        <dbReference type="EMBL" id="KAE8284405.1"/>
    </source>
</evidence>
<dbReference type="EMBL" id="REGW02000017">
    <property type="protein sequence ID" value="KAE8284405.1"/>
    <property type="molecule type" value="Genomic_DNA"/>
</dbReference>
<dbReference type="InterPro" id="IPR052429">
    <property type="entry name" value="BAH_domain_protein"/>
</dbReference>
<evidence type="ECO:0000256" key="1">
    <source>
        <dbReference type="SAM" id="MobiDB-lite"/>
    </source>
</evidence>
<feature type="region of interest" description="Disordered" evidence="1">
    <location>
        <begin position="177"/>
        <end position="200"/>
    </location>
</feature>
<dbReference type="AlphaFoldDB" id="A0A6G0HYY5"/>
<reference evidence="3 4" key="1">
    <citation type="submission" date="2019-07" db="EMBL/GenBank/DDBJ databases">
        <title>Chromosome genome assembly for large yellow croaker.</title>
        <authorList>
            <person name="Xiao S."/>
        </authorList>
    </citation>
    <scope>NUCLEOTIDE SEQUENCE [LARGE SCALE GENOMIC DNA]</scope>
    <source>
        <strain evidence="3">JMULYC20181020</strain>
        <tissue evidence="3">Muscle</tissue>
    </source>
</reference>
<comment type="caution">
    <text evidence="3">The sequence shown here is derived from an EMBL/GenBank/DDBJ whole genome shotgun (WGS) entry which is preliminary data.</text>
</comment>
<feature type="signal peptide" evidence="2">
    <location>
        <begin position="1"/>
        <end position="18"/>
    </location>
</feature>
<proteinExistence type="predicted"/>
<protein>
    <submittedName>
        <fullName evidence="3">Uncharacterized protein</fullName>
    </submittedName>
</protein>
<keyword evidence="2" id="KW-0732">Signal</keyword>
<dbReference type="PANTHER" id="PTHR12505:SF22">
    <property type="entry name" value="BAH AND COILED-COIL DOMAIN-CONTAINING PROTEIN 1"/>
    <property type="match status" value="1"/>
</dbReference>
<gene>
    <name evidence="3" type="ORF">D5F01_LYC17737</name>
</gene>
<evidence type="ECO:0000256" key="2">
    <source>
        <dbReference type="SAM" id="SignalP"/>
    </source>
</evidence>
<feature type="chain" id="PRO_5026334627" evidence="2">
    <location>
        <begin position="19"/>
        <end position="200"/>
    </location>
</feature>
<organism evidence="3 4">
    <name type="scientific">Larimichthys crocea</name>
    <name type="common">Large yellow croaker</name>
    <name type="synonym">Pseudosciaena crocea</name>
    <dbReference type="NCBI Taxonomy" id="215358"/>
    <lineage>
        <taxon>Eukaryota</taxon>
        <taxon>Metazoa</taxon>
        <taxon>Chordata</taxon>
        <taxon>Craniata</taxon>
        <taxon>Vertebrata</taxon>
        <taxon>Euteleostomi</taxon>
        <taxon>Actinopterygii</taxon>
        <taxon>Neopterygii</taxon>
        <taxon>Teleostei</taxon>
        <taxon>Neoteleostei</taxon>
        <taxon>Acanthomorphata</taxon>
        <taxon>Eupercaria</taxon>
        <taxon>Sciaenidae</taxon>
        <taxon>Larimichthys</taxon>
    </lineage>
</organism>
<keyword evidence="4" id="KW-1185">Reference proteome</keyword>